<evidence type="ECO:0000313" key="2">
    <source>
        <dbReference type="Proteomes" id="UP000075462"/>
    </source>
</evidence>
<dbReference type="PATRIC" id="fig|178900.7.peg.833"/>
<name>A0A149VCM7_9PROT</name>
<gene>
    <name evidence="1" type="ORF">AD954_05260</name>
</gene>
<dbReference type="EMBL" id="LIAA01000025">
    <property type="protein sequence ID" value="KXV77902.1"/>
    <property type="molecule type" value="Genomic_DNA"/>
</dbReference>
<proteinExistence type="predicted"/>
<sequence length="70" mass="7955">MREFCQTAKQTDVTRLFSAVSEAELVSRKQTSISAIFRFIATYQSFTRSNFQKMGTALFISSSTKRSLSM</sequence>
<comment type="caution">
    <text evidence="1">The sequence shown here is derived from an EMBL/GenBank/DDBJ whole genome shotgun (WGS) entry which is preliminary data.</text>
</comment>
<dbReference type="AlphaFoldDB" id="A0A149VCM7"/>
<organism evidence="1 2">
    <name type="scientific">Acetobacter cerevisiae</name>
    <dbReference type="NCBI Taxonomy" id="178900"/>
    <lineage>
        <taxon>Bacteria</taxon>
        <taxon>Pseudomonadati</taxon>
        <taxon>Pseudomonadota</taxon>
        <taxon>Alphaproteobacteria</taxon>
        <taxon>Acetobacterales</taxon>
        <taxon>Acetobacteraceae</taxon>
        <taxon>Acetobacter</taxon>
    </lineage>
</organism>
<dbReference type="Proteomes" id="UP000075462">
    <property type="component" value="Unassembled WGS sequence"/>
</dbReference>
<accession>A0A149VCM7</accession>
<reference evidence="1 2" key="1">
    <citation type="submission" date="2015-06" db="EMBL/GenBank/DDBJ databases">
        <title>Improved classification and identification of acetic acid bacteria using matrix-assisted laser desorption/ionization time-of-flight mass spectrometry; Gluconobacter nephelii and Gluconobacter uchimurae are later heterotypic synonyms of Gluconobacter japonicus and Gluconobacter oxydans, respectively.</title>
        <authorList>
            <person name="Li L."/>
            <person name="Cleenwerck I."/>
            <person name="De Vuyst L."/>
            <person name="Vandamme P."/>
        </authorList>
    </citation>
    <scope>NUCLEOTIDE SEQUENCE [LARGE SCALE GENOMIC DNA]</scope>
    <source>
        <strain evidence="1 2">LMG 1545</strain>
    </source>
</reference>
<protein>
    <submittedName>
        <fullName evidence="1">Uncharacterized protein</fullName>
    </submittedName>
</protein>
<evidence type="ECO:0000313" key="1">
    <source>
        <dbReference type="EMBL" id="KXV77902.1"/>
    </source>
</evidence>